<organism evidence="3">
    <name type="scientific">Timema shepardi</name>
    <name type="common">Walking stick</name>
    <dbReference type="NCBI Taxonomy" id="629360"/>
    <lineage>
        <taxon>Eukaryota</taxon>
        <taxon>Metazoa</taxon>
        <taxon>Ecdysozoa</taxon>
        <taxon>Arthropoda</taxon>
        <taxon>Hexapoda</taxon>
        <taxon>Insecta</taxon>
        <taxon>Pterygota</taxon>
        <taxon>Neoptera</taxon>
        <taxon>Polyneoptera</taxon>
        <taxon>Phasmatodea</taxon>
        <taxon>Timematodea</taxon>
        <taxon>Timematoidea</taxon>
        <taxon>Timematidae</taxon>
        <taxon>Timema</taxon>
    </lineage>
</organism>
<protein>
    <recommendedName>
        <fullName evidence="2">Ku C-terminal domain-containing protein</fullName>
    </recommendedName>
</protein>
<proteinExistence type="predicted"/>
<dbReference type="Gene3D" id="1.25.40.240">
    <property type="entry name" value="Ku, C-terminal domain"/>
    <property type="match status" value="1"/>
</dbReference>
<feature type="compositionally biased region" description="Polar residues" evidence="1">
    <location>
        <begin position="228"/>
        <end position="240"/>
    </location>
</feature>
<gene>
    <name evidence="3" type="ORF">TSIB3V08_LOCUS9313</name>
</gene>
<accession>A0A7R9B2Y6</accession>
<feature type="region of interest" description="Disordered" evidence="1">
    <location>
        <begin position="209"/>
        <end position="240"/>
    </location>
</feature>
<dbReference type="Pfam" id="PF08785">
    <property type="entry name" value="Ku_PK_bind"/>
    <property type="match status" value="1"/>
</dbReference>
<dbReference type="SUPFAM" id="SSF101420">
    <property type="entry name" value="C-terminal domain of Ku80"/>
    <property type="match status" value="1"/>
</dbReference>
<sequence>MRNMAMEGHMGRQVKTECMFAVLTSWFDTSNTAVVVKGPSTVRMQDAIMKLVMHSFGTDEFIKAVAALKLLREKCKELLPNPFNQWLSNLKENLIERGKVVFWDMILKDNIGLISVVENPGSTVTEEDAEIFLRNSLVKVTDSGQDLMDAENLKRLAYTGPFYSSHCRWAALSMVAVSSERGLILGSELAVVRGLLMWPDVLLLVRTQPGRQGEKEKERGRRKRHKSQGTPQEQQRSRLVTSIPSRSRPFQLLGDAARMCVRFAMLVSLPYLL</sequence>
<evidence type="ECO:0000313" key="3">
    <source>
        <dbReference type="EMBL" id="CAD7265272.1"/>
    </source>
</evidence>
<dbReference type="InterPro" id="IPR014893">
    <property type="entry name" value="Ku_PK_bind"/>
</dbReference>
<dbReference type="EMBL" id="OC005312">
    <property type="protein sequence ID" value="CAD7265272.1"/>
    <property type="molecule type" value="Genomic_DNA"/>
</dbReference>
<dbReference type="AlphaFoldDB" id="A0A7R9B2Y6"/>
<reference evidence="3" key="1">
    <citation type="submission" date="2020-11" db="EMBL/GenBank/DDBJ databases">
        <authorList>
            <person name="Tran Van P."/>
        </authorList>
    </citation>
    <scope>NUCLEOTIDE SEQUENCE</scope>
</reference>
<evidence type="ECO:0000256" key="1">
    <source>
        <dbReference type="SAM" id="MobiDB-lite"/>
    </source>
</evidence>
<evidence type="ECO:0000259" key="2">
    <source>
        <dbReference type="Pfam" id="PF08785"/>
    </source>
</evidence>
<dbReference type="InterPro" id="IPR036494">
    <property type="entry name" value="Ku_C_sf"/>
</dbReference>
<name>A0A7R9B2Y6_TIMSH</name>
<feature type="domain" description="Ku C-terminal" evidence="2">
    <location>
        <begin position="43"/>
        <end position="133"/>
    </location>
</feature>